<dbReference type="InterPro" id="IPR015943">
    <property type="entry name" value="WD40/YVTN_repeat-like_dom_sf"/>
</dbReference>
<feature type="repeat" description="WD" evidence="3">
    <location>
        <begin position="1047"/>
        <end position="1088"/>
    </location>
</feature>
<reference evidence="6 7" key="1">
    <citation type="journal article" date="2013" name="J. Biotechnol.">
        <title>Establishment and interpretation of the genome sequence of the phytopathogenic fungus Rhizoctonia solani AG1-IB isolate 7/3/14.</title>
        <authorList>
            <person name="Wibberg D.W."/>
            <person name="Jelonek L.J."/>
            <person name="Rupp O.R."/>
            <person name="Hennig M.H."/>
            <person name="Eikmeyer F.E."/>
            <person name="Goesmann A.G."/>
            <person name="Hartmann A.H."/>
            <person name="Borriss R.B."/>
            <person name="Grosch R.G."/>
            <person name="Puehler A.P."/>
            <person name="Schlueter A.S."/>
        </authorList>
    </citation>
    <scope>NUCLEOTIDE SEQUENCE [LARGE SCALE GENOMIC DNA]</scope>
    <source>
        <strain evidence="7">AG1-IB / isolate 7/3/14</strain>
    </source>
</reference>
<dbReference type="SUPFAM" id="SSF50978">
    <property type="entry name" value="WD40 repeat-like"/>
    <property type="match status" value="2"/>
</dbReference>
<dbReference type="PANTHER" id="PTHR44019:SF8">
    <property type="entry name" value="POC1 CENTRIOLAR PROTEIN HOMOLOG"/>
    <property type="match status" value="1"/>
</dbReference>
<dbReference type="EMBL" id="CAOJ01013136">
    <property type="protein sequence ID" value="CCO34460.1"/>
    <property type="molecule type" value="Genomic_DNA"/>
</dbReference>
<evidence type="ECO:0000313" key="7">
    <source>
        <dbReference type="Proteomes" id="UP000012065"/>
    </source>
</evidence>
<dbReference type="InterPro" id="IPR001680">
    <property type="entry name" value="WD40_rpt"/>
</dbReference>
<dbReference type="Pfam" id="PF00400">
    <property type="entry name" value="WD40"/>
    <property type="match status" value="8"/>
</dbReference>
<dbReference type="PROSITE" id="PS00678">
    <property type="entry name" value="WD_REPEATS_1"/>
    <property type="match status" value="7"/>
</dbReference>
<feature type="domain" description="WDR90 4th beta-propeller" evidence="5">
    <location>
        <begin position="1012"/>
        <end position="1138"/>
    </location>
</feature>
<proteinExistence type="predicted"/>
<dbReference type="InterPro" id="IPR019775">
    <property type="entry name" value="WD40_repeat_CS"/>
</dbReference>
<evidence type="ECO:0000256" key="1">
    <source>
        <dbReference type="ARBA" id="ARBA00022574"/>
    </source>
</evidence>
<feature type="repeat" description="WD" evidence="3">
    <location>
        <begin position="962"/>
        <end position="1003"/>
    </location>
</feature>
<gene>
    <name evidence="6" type="ORF">BN14_08558</name>
</gene>
<dbReference type="PRINTS" id="PR00320">
    <property type="entry name" value="GPROTEINBRPT"/>
</dbReference>
<dbReference type="PROSITE" id="PS50082">
    <property type="entry name" value="WD_REPEATS_2"/>
    <property type="match status" value="11"/>
</dbReference>
<dbReference type="CDD" id="cd00200">
    <property type="entry name" value="WD40"/>
    <property type="match status" value="2"/>
</dbReference>
<feature type="repeat" description="WD" evidence="3">
    <location>
        <begin position="874"/>
        <end position="915"/>
    </location>
</feature>
<feature type="compositionally biased region" description="Polar residues" evidence="4">
    <location>
        <begin position="54"/>
        <end position="67"/>
    </location>
</feature>
<keyword evidence="1 3" id="KW-0853">WD repeat</keyword>
<feature type="repeat" description="WD" evidence="3">
    <location>
        <begin position="1182"/>
        <end position="1223"/>
    </location>
</feature>
<dbReference type="PANTHER" id="PTHR44019">
    <property type="entry name" value="WD REPEAT-CONTAINING PROTEIN 55"/>
    <property type="match status" value="1"/>
</dbReference>
<evidence type="ECO:0000313" key="6">
    <source>
        <dbReference type="EMBL" id="CCO34460.1"/>
    </source>
</evidence>
<organism evidence="6 7">
    <name type="scientific">Thanatephorus cucumeris (strain AG1-IB / isolate 7/3/14)</name>
    <name type="common">Lettuce bottom rot fungus</name>
    <name type="synonym">Rhizoctonia solani</name>
    <dbReference type="NCBI Taxonomy" id="1108050"/>
    <lineage>
        <taxon>Eukaryota</taxon>
        <taxon>Fungi</taxon>
        <taxon>Dikarya</taxon>
        <taxon>Basidiomycota</taxon>
        <taxon>Agaricomycotina</taxon>
        <taxon>Agaricomycetes</taxon>
        <taxon>Cantharellales</taxon>
        <taxon>Ceratobasidiaceae</taxon>
        <taxon>Rhizoctonia</taxon>
        <taxon>Rhizoctonia solani AG-1</taxon>
    </lineage>
</organism>
<dbReference type="PROSITE" id="PS50294">
    <property type="entry name" value="WD_REPEATS_REGION"/>
    <property type="match status" value="8"/>
</dbReference>
<feature type="repeat" description="WD" evidence="3">
    <location>
        <begin position="1139"/>
        <end position="1180"/>
    </location>
</feature>
<evidence type="ECO:0000256" key="2">
    <source>
        <dbReference type="ARBA" id="ARBA00022737"/>
    </source>
</evidence>
<dbReference type="HOGENOM" id="CLU_000288_6_3_1"/>
<dbReference type="Gene3D" id="2.130.10.10">
    <property type="entry name" value="YVTN repeat-like/Quinoprotein amine dehydrogenase"/>
    <property type="match status" value="6"/>
</dbReference>
<dbReference type="Proteomes" id="UP000012065">
    <property type="component" value="Unassembled WGS sequence"/>
</dbReference>
<protein>
    <recommendedName>
        <fullName evidence="5">WDR90 4th beta-propeller domain-containing protein</fullName>
    </recommendedName>
</protein>
<accession>M5C5U2</accession>
<feature type="repeat" description="WD" evidence="3">
    <location>
        <begin position="1090"/>
        <end position="1131"/>
    </location>
</feature>
<feature type="repeat" description="WD" evidence="3">
    <location>
        <begin position="788"/>
        <end position="829"/>
    </location>
</feature>
<name>M5C5U2_THACB</name>
<dbReference type="InterPro" id="IPR050505">
    <property type="entry name" value="WDR55/POC1"/>
</dbReference>
<dbReference type="Pfam" id="PF23342">
    <property type="entry name" value="WDR90_beta-prop_4th"/>
    <property type="match status" value="1"/>
</dbReference>
<evidence type="ECO:0000259" key="5">
    <source>
        <dbReference type="Pfam" id="PF23342"/>
    </source>
</evidence>
<feature type="repeat" description="WD" evidence="3">
    <location>
        <begin position="1005"/>
        <end position="1046"/>
    </location>
</feature>
<feature type="repeat" description="WD" evidence="3">
    <location>
        <begin position="919"/>
        <end position="960"/>
    </location>
</feature>
<sequence>MPLFSLRRSFARSKDKWKKRLNIGSATKTGRPARLFARLRKKWKKLPKIHSKTKAQSPVSSSGSFNKGSDYDRLRQNIDGLFRDISMNMSAGVEFSAKESVKLTCLNIETELKTMKYKQTLIPERWPTDALDRTDKTMESWYEVQSNLELLALDLRTNTLEVLRKQTMANKELELTRMSPVMSAIYNSAEADGVKRGGCTPGTRESQVDLLLDWARTPDAGKTCWINRMAGTGKNTIAYTICKIARKMEGQPDRHGGVRLVLHELESNMVKADIGRYMREELKDIPLSDEKWRSLIDRCGLLFAYASTTCRYIRNAYETKTLDEALNTMANVASMLMEHGDICVIDGHYKATLDRAFGHSGMNPADKQRMKEALDTVIHSIEPMTLSTMTELLRLRNVEQAGALLLPLQSVLNVNKENGIVTMLHESFRGFMLSSRRSAPHHCQSPFGHIAMAEVCLRTISTNYAKFNICALHSSCLLDNEVEDPEKRISELIPPGLMYACRCWATHLKLGGLRPELIDRVGDFFSSKLLLWMEVMNLTKHMAYGAGIIQDVEKWCIVSGARLFFRRFDTTSIQEHEAPEDLAVLAHDASHFVSVFANHPVSRSTPRIYMSMLAFWPRSRPISAAYIPRISGLVRPTGTAIDRRQLALIATWKVSTRSVGSMGLTADGGRLVAPSEKSIEVYDTTTGESVLNLTDERAESVDYVAISPDGTSVVFSREYGIAYVWDTRNERTVTQLLPDDVSGVLSLAFSCDGSRVACGLRNGEVYICDDNTVRVWDVRTGQPVGEPLEGHTDSVLSVSYPDDGSRLASASRDNTIRAWDLQTGQMVLGTFTGHTNSVLSVSFSPDGAIIASGSWDNTIRACGAHTGHTVLGPLHGHTDAVNQVTYSPDSTRLYSCSKDGTVRIWDARNRDAHSNPPPVQTFLGPIHSIRYSHGGSRVASGLHDGTARIWDGHTGELLLGPLRGHGNPVASLDYSPDDKYIATASYDSTLRIWDASTGNDMRGPMHGHSGYVNHVRFSPDGSLIATGSSDGTVRVWDVSTRQQVVELFSGKSAILSVGFSPDGRQVACGSHDRIIRVLHLQTGDMAVEPIHSHHNLVRSVEFSSDGTHLVSGSDDKSVGIWDAKTGKELFVCDERNGSHSPHSNIVLSVSFSPDGRYVASGSSDRAVRVWDARNGRLILGPLMGHTGWVRYVQFSPDGSHVISCSSDGTIRFWDVSSCRLNSQEATMSTDGSEMDEIGSLGRNGLSSFSLNDDGWLFDSQGRRLLWVPSDLRDSLIHPPTDLLIGDRDFMRLDFDGAKLGDLWADCYRP</sequence>
<comment type="caution">
    <text evidence="6">The sequence shown here is derived from an EMBL/GenBank/DDBJ whole genome shotgun (WGS) entry which is preliminary data.</text>
</comment>
<feature type="repeat" description="WD" evidence="3">
    <location>
        <begin position="770"/>
        <end position="786"/>
    </location>
</feature>
<dbReference type="InterPro" id="IPR011044">
    <property type="entry name" value="Quino_amine_DH_bsu"/>
</dbReference>
<feature type="repeat" description="WD" evidence="3">
    <location>
        <begin position="831"/>
        <end position="860"/>
    </location>
</feature>
<dbReference type="InterPro" id="IPR036322">
    <property type="entry name" value="WD40_repeat_dom_sf"/>
</dbReference>
<dbReference type="InterPro" id="IPR055440">
    <property type="entry name" value="Beta-prop_WDR90_4th"/>
</dbReference>
<dbReference type="SUPFAM" id="SSF50969">
    <property type="entry name" value="YVTN repeat-like/Quinoprotein amine dehydrogenase"/>
    <property type="match status" value="1"/>
</dbReference>
<evidence type="ECO:0000256" key="4">
    <source>
        <dbReference type="SAM" id="MobiDB-lite"/>
    </source>
</evidence>
<feature type="region of interest" description="Disordered" evidence="4">
    <location>
        <begin position="47"/>
        <end position="67"/>
    </location>
</feature>
<keyword evidence="2" id="KW-0677">Repeat</keyword>
<dbReference type="InterPro" id="IPR020472">
    <property type="entry name" value="WD40_PAC1"/>
</dbReference>
<evidence type="ECO:0000256" key="3">
    <source>
        <dbReference type="PROSITE-ProRule" id="PRU00221"/>
    </source>
</evidence>
<dbReference type="SMART" id="SM00320">
    <property type="entry name" value="WD40"/>
    <property type="match status" value="13"/>
</dbReference>